<keyword evidence="1" id="KW-0812">Transmembrane</keyword>
<proteinExistence type="predicted"/>
<dbReference type="EMBL" id="JAATOP010000003">
    <property type="protein sequence ID" value="NIY72094.1"/>
    <property type="molecule type" value="Genomic_DNA"/>
</dbReference>
<sequence length="190" mass="20765">MLRVLWLPVESHGPAAAMPFSDAPTLGVLVAAILLSLLMFRLTPAQSRPRRENSVNYQLSRTTTEALTAMCYVATARGDVDPADADFIGDALDEMFGERPLHGRVLDGLQRTVGARDMIDALGTTLSFQQRTEVMEAAIRMAAAYGPITQETYDTLLDVTDQLDLRPQTVKEILRRLSGTLDGNGEMVLA</sequence>
<name>A0ABX0VWA1_9RHOB</name>
<dbReference type="Proteomes" id="UP000709466">
    <property type="component" value="Unassembled WGS sequence"/>
</dbReference>
<evidence type="ECO:0000313" key="2">
    <source>
        <dbReference type="EMBL" id="NIY72094.1"/>
    </source>
</evidence>
<protein>
    <submittedName>
        <fullName evidence="2">TerB family tellurite resistance protein</fullName>
    </submittedName>
</protein>
<reference evidence="2 3" key="1">
    <citation type="submission" date="2020-03" db="EMBL/GenBank/DDBJ databases">
        <title>Bacterial isolates of synthetic phycosphere.</title>
        <authorList>
            <person name="Fu H."/>
            <person name="Moran M.A."/>
        </authorList>
    </citation>
    <scope>NUCLEOTIDE SEQUENCE [LARGE SCALE GENOMIC DNA]</scope>
    <source>
        <strain evidence="2 3">HF1</strain>
    </source>
</reference>
<keyword evidence="3" id="KW-1185">Reference proteome</keyword>
<dbReference type="InterPro" id="IPR029024">
    <property type="entry name" value="TerB-like"/>
</dbReference>
<dbReference type="Gene3D" id="1.10.3680.10">
    <property type="entry name" value="TerB-like"/>
    <property type="match status" value="1"/>
</dbReference>
<evidence type="ECO:0000313" key="3">
    <source>
        <dbReference type="Proteomes" id="UP000709466"/>
    </source>
</evidence>
<comment type="caution">
    <text evidence="2">The sequence shown here is derived from an EMBL/GenBank/DDBJ whole genome shotgun (WGS) entry which is preliminary data.</text>
</comment>
<dbReference type="RefSeq" id="WP_167637479.1">
    <property type="nucleotide sequence ID" value="NZ_JAATOP010000003.1"/>
</dbReference>
<dbReference type="SUPFAM" id="SSF158682">
    <property type="entry name" value="TerB-like"/>
    <property type="match status" value="1"/>
</dbReference>
<gene>
    <name evidence="2" type="ORF">HCZ30_06555</name>
</gene>
<evidence type="ECO:0000256" key="1">
    <source>
        <dbReference type="SAM" id="Phobius"/>
    </source>
</evidence>
<keyword evidence="1" id="KW-1133">Transmembrane helix</keyword>
<accession>A0ABX0VWA1</accession>
<feature type="transmembrane region" description="Helical" evidence="1">
    <location>
        <begin position="23"/>
        <end position="42"/>
    </location>
</feature>
<keyword evidence="1" id="KW-0472">Membrane</keyword>
<organism evidence="2 3">
    <name type="scientific">Marivivens donghaensis</name>
    <dbReference type="NCBI Taxonomy" id="1699413"/>
    <lineage>
        <taxon>Bacteria</taxon>
        <taxon>Pseudomonadati</taxon>
        <taxon>Pseudomonadota</taxon>
        <taxon>Alphaproteobacteria</taxon>
        <taxon>Rhodobacterales</taxon>
        <taxon>Paracoccaceae</taxon>
        <taxon>Marivivens group</taxon>
        <taxon>Marivivens</taxon>
    </lineage>
</organism>